<sequence length="189" mass="21274">MGFQLQQQQPQQQLQPRRRRGVCLVNNRHHSLKCWAAGRQVTQILCMYTLAFVKVRLVIRKQHRDPPMGNFSLPPCRGISSRGGAEDESLSSSPRGSKGAIQPATKATIRAGVLCMFDYAGAEQPPLTARHMMFWGFNSISPCCTPVDEIVDGWSIRPYRLRPPEPGKEFSPNPRLIFFPSLQTRPTSL</sequence>
<comment type="caution">
    <text evidence="2">The sequence shown here is derived from an EMBL/GenBank/DDBJ whole genome shotgun (WGS) entry which is preliminary data.</text>
</comment>
<gene>
    <name evidence="2" type="ORF">BCR34DRAFT_345582</name>
</gene>
<keyword evidence="3" id="KW-1185">Reference proteome</keyword>
<dbReference type="Proteomes" id="UP000193144">
    <property type="component" value="Unassembled WGS sequence"/>
</dbReference>
<accession>A0A1Y1ZKA1</accession>
<evidence type="ECO:0000313" key="2">
    <source>
        <dbReference type="EMBL" id="ORY10672.1"/>
    </source>
</evidence>
<evidence type="ECO:0000256" key="1">
    <source>
        <dbReference type="SAM" id="MobiDB-lite"/>
    </source>
</evidence>
<protein>
    <submittedName>
        <fullName evidence="2">Uncharacterized protein</fullName>
    </submittedName>
</protein>
<dbReference type="EMBL" id="MCFA01000070">
    <property type="protein sequence ID" value="ORY10672.1"/>
    <property type="molecule type" value="Genomic_DNA"/>
</dbReference>
<dbReference type="AlphaFoldDB" id="A0A1Y1ZKA1"/>
<feature type="region of interest" description="Disordered" evidence="1">
    <location>
        <begin position="69"/>
        <end position="103"/>
    </location>
</feature>
<name>A0A1Y1ZKA1_9PLEO</name>
<evidence type="ECO:0000313" key="3">
    <source>
        <dbReference type="Proteomes" id="UP000193144"/>
    </source>
</evidence>
<organism evidence="2 3">
    <name type="scientific">Clohesyomyces aquaticus</name>
    <dbReference type="NCBI Taxonomy" id="1231657"/>
    <lineage>
        <taxon>Eukaryota</taxon>
        <taxon>Fungi</taxon>
        <taxon>Dikarya</taxon>
        <taxon>Ascomycota</taxon>
        <taxon>Pezizomycotina</taxon>
        <taxon>Dothideomycetes</taxon>
        <taxon>Pleosporomycetidae</taxon>
        <taxon>Pleosporales</taxon>
        <taxon>Lindgomycetaceae</taxon>
        <taxon>Clohesyomyces</taxon>
    </lineage>
</organism>
<reference evidence="2 3" key="1">
    <citation type="submission" date="2016-07" db="EMBL/GenBank/DDBJ databases">
        <title>Pervasive Adenine N6-methylation of Active Genes in Fungi.</title>
        <authorList>
            <consortium name="DOE Joint Genome Institute"/>
            <person name="Mondo S.J."/>
            <person name="Dannebaum R.O."/>
            <person name="Kuo R.C."/>
            <person name="Labutti K."/>
            <person name="Haridas S."/>
            <person name="Kuo A."/>
            <person name="Salamov A."/>
            <person name="Ahrendt S.R."/>
            <person name="Lipzen A."/>
            <person name="Sullivan W."/>
            <person name="Andreopoulos W.B."/>
            <person name="Clum A."/>
            <person name="Lindquist E."/>
            <person name="Daum C."/>
            <person name="Ramamoorthy G.K."/>
            <person name="Gryganskyi A."/>
            <person name="Culley D."/>
            <person name="Magnuson J.K."/>
            <person name="James T.Y."/>
            <person name="O'Malley M.A."/>
            <person name="Stajich J.E."/>
            <person name="Spatafora J.W."/>
            <person name="Visel A."/>
            <person name="Grigoriev I.V."/>
        </authorList>
    </citation>
    <scope>NUCLEOTIDE SEQUENCE [LARGE SCALE GENOMIC DNA]</scope>
    <source>
        <strain evidence="2 3">CBS 115471</strain>
    </source>
</reference>
<proteinExistence type="predicted"/>